<dbReference type="PIRSF" id="PIRSF016049">
    <property type="entry name" value="Man_dehyd"/>
    <property type="match status" value="1"/>
</dbReference>
<comment type="pathway">
    <text evidence="3 9">Carbohydrate metabolism; pentose and glucuronate interconversion.</text>
</comment>
<name>A0ABW5T5M0_9BACI</name>
<comment type="function">
    <text evidence="2 9">Catalyzes the dehydration of D-mannonate.</text>
</comment>
<evidence type="ECO:0000256" key="5">
    <source>
        <dbReference type="ARBA" id="ARBA00012927"/>
    </source>
</evidence>
<dbReference type="PANTHER" id="PTHR30387">
    <property type="entry name" value="MANNONATE DEHYDRATASE"/>
    <property type="match status" value="1"/>
</dbReference>
<dbReference type="EMBL" id="JBHUML010000005">
    <property type="protein sequence ID" value="MFD2706808.1"/>
    <property type="molecule type" value="Genomic_DNA"/>
</dbReference>
<dbReference type="Proteomes" id="UP001597520">
    <property type="component" value="Unassembled WGS sequence"/>
</dbReference>
<keyword evidence="8 9" id="KW-0456">Lyase</keyword>
<dbReference type="GO" id="GO:0008927">
    <property type="term" value="F:mannonate dehydratase activity"/>
    <property type="evidence" value="ECO:0007669"/>
    <property type="project" value="UniProtKB-EC"/>
</dbReference>
<dbReference type="HAMAP" id="MF_00106">
    <property type="entry name" value="UxuA"/>
    <property type="match status" value="1"/>
</dbReference>
<keyword evidence="6 9" id="KW-0408">Iron</keyword>
<evidence type="ECO:0000256" key="4">
    <source>
        <dbReference type="ARBA" id="ARBA00007389"/>
    </source>
</evidence>
<evidence type="ECO:0000256" key="3">
    <source>
        <dbReference type="ARBA" id="ARBA00004892"/>
    </source>
</evidence>
<accession>A0ABW5T5M0</accession>
<evidence type="ECO:0000256" key="8">
    <source>
        <dbReference type="ARBA" id="ARBA00023239"/>
    </source>
</evidence>
<evidence type="ECO:0000256" key="7">
    <source>
        <dbReference type="ARBA" id="ARBA00023211"/>
    </source>
</evidence>
<sequence length="352" mass="40423">MEMGFRWFGGNNDSISLADIRQIPNTTQIVWALHQKEAGEVWQRDEIAEEVKNITSKGFKADVVESVNVHEDIKLGLPSREQYIENYKVTLQNLAAEGVKTVCYNFMPVFDWIRTDLHKELNDGSTALFYENEQVEHATPEDIINKVLANPEFTMPGWEPSRLHHISSTIKQYEHVTEEMLQENLKYFLEKVIPTCEECNIALAVHPDDPPWEVFNLPRIVSNYEHLETITGMVDSTYNGLTLCSGALGSSSGNDIPQMIYDFQDRIHFAHVRNVQRFDNGDFIETSHREDDGSVPVLDILKAYHDIGFQGVIRPDHGRHLWKENSRPGYGLYDRSLGIMYLHGSWDTLNKN</sequence>
<comment type="cofactor">
    <cofactor evidence="9">
        <name>Fe(2+)</name>
        <dbReference type="ChEBI" id="CHEBI:29033"/>
    </cofactor>
    <cofactor evidence="9">
        <name>Mn(2+)</name>
        <dbReference type="ChEBI" id="CHEBI:29035"/>
    </cofactor>
</comment>
<dbReference type="Pfam" id="PF03786">
    <property type="entry name" value="UxuA"/>
    <property type="match status" value="1"/>
</dbReference>
<dbReference type="SUPFAM" id="SSF51658">
    <property type="entry name" value="Xylose isomerase-like"/>
    <property type="match status" value="1"/>
</dbReference>
<proteinExistence type="inferred from homology"/>
<protein>
    <recommendedName>
        <fullName evidence="5 9">Mannonate dehydratase</fullName>
        <ecNumber evidence="5 9">4.2.1.8</ecNumber>
    </recommendedName>
    <alternativeName>
        <fullName evidence="9">D-mannonate hydro-lyase</fullName>
    </alternativeName>
</protein>
<dbReference type="PANTHER" id="PTHR30387:SF2">
    <property type="entry name" value="MANNONATE DEHYDRATASE"/>
    <property type="match status" value="1"/>
</dbReference>
<evidence type="ECO:0000313" key="11">
    <source>
        <dbReference type="Proteomes" id="UP001597520"/>
    </source>
</evidence>
<keyword evidence="11" id="KW-1185">Reference proteome</keyword>
<evidence type="ECO:0000256" key="9">
    <source>
        <dbReference type="HAMAP-Rule" id="MF_00106"/>
    </source>
</evidence>
<comment type="similarity">
    <text evidence="4 9">Belongs to the mannonate dehydratase family.</text>
</comment>
<dbReference type="InterPro" id="IPR036237">
    <property type="entry name" value="Xyl_isomerase-like_sf"/>
</dbReference>
<comment type="caution">
    <text evidence="10">The sequence shown here is derived from an EMBL/GenBank/DDBJ whole genome shotgun (WGS) entry which is preliminary data.</text>
</comment>
<organism evidence="10 11">
    <name type="scientific">Salibacterium lacus</name>
    <dbReference type="NCBI Taxonomy" id="1898109"/>
    <lineage>
        <taxon>Bacteria</taxon>
        <taxon>Bacillati</taxon>
        <taxon>Bacillota</taxon>
        <taxon>Bacilli</taxon>
        <taxon>Bacillales</taxon>
        <taxon>Bacillaceae</taxon>
    </lineage>
</organism>
<keyword evidence="7 9" id="KW-0464">Manganese</keyword>
<gene>
    <name evidence="9 10" type="primary">uxuA</name>
    <name evidence="10" type="ORF">ACFSUB_15200</name>
</gene>
<dbReference type="InterPro" id="IPR004628">
    <property type="entry name" value="Man_deHydtase"/>
</dbReference>
<dbReference type="NCBIfam" id="TIGR00695">
    <property type="entry name" value="uxuA"/>
    <property type="match status" value="1"/>
</dbReference>
<evidence type="ECO:0000256" key="6">
    <source>
        <dbReference type="ARBA" id="ARBA00023004"/>
    </source>
</evidence>
<dbReference type="NCBIfam" id="NF003027">
    <property type="entry name" value="PRK03906.1"/>
    <property type="match status" value="2"/>
</dbReference>
<evidence type="ECO:0000256" key="1">
    <source>
        <dbReference type="ARBA" id="ARBA00001794"/>
    </source>
</evidence>
<dbReference type="RefSeq" id="WP_380714107.1">
    <property type="nucleotide sequence ID" value="NZ_JBHUML010000005.1"/>
</dbReference>
<reference evidence="11" key="1">
    <citation type="journal article" date="2019" name="Int. J. Syst. Evol. Microbiol.">
        <title>The Global Catalogue of Microorganisms (GCM) 10K type strain sequencing project: providing services to taxonomists for standard genome sequencing and annotation.</title>
        <authorList>
            <consortium name="The Broad Institute Genomics Platform"/>
            <consortium name="The Broad Institute Genome Sequencing Center for Infectious Disease"/>
            <person name="Wu L."/>
            <person name="Ma J."/>
        </authorList>
    </citation>
    <scope>NUCLEOTIDE SEQUENCE [LARGE SCALE GENOMIC DNA]</scope>
    <source>
        <strain evidence="11">KCTC 33792</strain>
    </source>
</reference>
<dbReference type="Gene3D" id="3.20.20.150">
    <property type="entry name" value="Divalent-metal-dependent TIM barrel enzymes"/>
    <property type="match status" value="1"/>
</dbReference>
<dbReference type="EC" id="4.2.1.8" evidence="5 9"/>
<comment type="catalytic activity">
    <reaction evidence="1 9">
        <text>D-mannonate = 2-dehydro-3-deoxy-D-gluconate + H2O</text>
        <dbReference type="Rhea" id="RHEA:20097"/>
        <dbReference type="ChEBI" id="CHEBI:15377"/>
        <dbReference type="ChEBI" id="CHEBI:17767"/>
        <dbReference type="ChEBI" id="CHEBI:57990"/>
        <dbReference type="EC" id="4.2.1.8"/>
    </reaction>
</comment>
<evidence type="ECO:0000256" key="2">
    <source>
        <dbReference type="ARBA" id="ARBA00002713"/>
    </source>
</evidence>
<evidence type="ECO:0000313" key="10">
    <source>
        <dbReference type="EMBL" id="MFD2706808.1"/>
    </source>
</evidence>